<dbReference type="AlphaFoldDB" id="A0A8H4X9M1"/>
<name>A0A8H4X9M1_9HYPO</name>
<sequence length="311" mass="33602">MFEMEGNFVGGDYVGEIQAEMYRLIQSWDNEPFPQAAQPLENLFFGALQSPQNPQNLEPFGEDMLDHLSQVPWGEPSPQAAQPLEAQGSEMWPGQVAEQAMDPGPVELQNLGIEQFQDFGAQEAQPVGGLGIFGPGMAPDLGPDMDLGFGDQGVQTPQDQQFGPGAQEPLLGDGEWPQEVQEPEGGAPHPLLGRLSPEDRASLAAQIARSPSGEVVLQMVEEHQPWLPVEDQESALPRVARGPGNGRGARPRSGGSNESGGSGGSRRSQQETPQLEVRRDTNGQEWSFVNTVMDIDGPKVMDPGYYRPPAQ</sequence>
<protein>
    <submittedName>
        <fullName evidence="2">Uncharacterized protein</fullName>
    </submittedName>
</protein>
<feature type="region of interest" description="Disordered" evidence="1">
    <location>
        <begin position="136"/>
        <end position="195"/>
    </location>
</feature>
<reference evidence="2" key="2">
    <citation type="submission" date="2020-05" db="EMBL/GenBank/DDBJ databases">
        <authorList>
            <person name="Kim H.-S."/>
            <person name="Proctor R.H."/>
            <person name="Brown D.W."/>
        </authorList>
    </citation>
    <scope>NUCLEOTIDE SEQUENCE</scope>
    <source>
        <strain evidence="2">NRRL 20472</strain>
    </source>
</reference>
<organism evidence="2 3">
    <name type="scientific">Fusarium sarcochroum</name>
    <dbReference type="NCBI Taxonomy" id="1208366"/>
    <lineage>
        <taxon>Eukaryota</taxon>
        <taxon>Fungi</taxon>
        <taxon>Dikarya</taxon>
        <taxon>Ascomycota</taxon>
        <taxon>Pezizomycotina</taxon>
        <taxon>Sordariomycetes</taxon>
        <taxon>Hypocreomycetidae</taxon>
        <taxon>Hypocreales</taxon>
        <taxon>Nectriaceae</taxon>
        <taxon>Fusarium</taxon>
        <taxon>Fusarium lateritium species complex</taxon>
    </lineage>
</organism>
<evidence type="ECO:0000313" key="2">
    <source>
        <dbReference type="EMBL" id="KAF4966380.1"/>
    </source>
</evidence>
<reference evidence="2" key="1">
    <citation type="journal article" date="2020" name="BMC Genomics">
        <title>Correction to: Identification and distribution of gene clusters required for synthesis of sphingolipid metabolism inhibitors in diverse species of the filamentous fungus Fusarium.</title>
        <authorList>
            <person name="Kim H.S."/>
            <person name="Lohmar J.M."/>
            <person name="Busman M."/>
            <person name="Brown D.W."/>
            <person name="Naumann T.A."/>
            <person name="Divon H.H."/>
            <person name="Lysoe E."/>
            <person name="Uhlig S."/>
            <person name="Proctor R.H."/>
        </authorList>
    </citation>
    <scope>NUCLEOTIDE SEQUENCE</scope>
    <source>
        <strain evidence="2">NRRL 20472</strain>
    </source>
</reference>
<evidence type="ECO:0000313" key="3">
    <source>
        <dbReference type="Proteomes" id="UP000622797"/>
    </source>
</evidence>
<accession>A0A8H4X9M1</accession>
<dbReference type="Proteomes" id="UP000622797">
    <property type="component" value="Unassembled WGS sequence"/>
</dbReference>
<gene>
    <name evidence="2" type="ORF">FSARC_5950</name>
</gene>
<proteinExistence type="predicted"/>
<keyword evidence="3" id="KW-1185">Reference proteome</keyword>
<comment type="caution">
    <text evidence="2">The sequence shown here is derived from an EMBL/GenBank/DDBJ whole genome shotgun (WGS) entry which is preliminary data.</text>
</comment>
<evidence type="ECO:0000256" key="1">
    <source>
        <dbReference type="SAM" id="MobiDB-lite"/>
    </source>
</evidence>
<feature type="region of interest" description="Disordered" evidence="1">
    <location>
        <begin position="227"/>
        <end position="311"/>
    </location>
</feature>
<dbReference type="EMBL" id="JABEXW010000295">
    <property type="protein sequence ID" value="KAF4966380.1"/>
    <property type="molecule type" value="Genomic_DNA"/>
</dbReference>